<dbReference type="InterPro" id="IPR038468">
    <property type="entry name" value="MmpS_C"/>
</dbReference>
<feature type="compositionally biased region" description="Low complexity" evidence="1">
    <location>
        <begin position="110"/>
        <end position="139"/>
    </location>
</feature>
<evidence type="ECO:0000256" key="2">
    <source>
        <dbReference type="SAM" id="Phobius"/>
    </source>
</evidence>
<dbReference type="AlphaFoldDB" id="A0A2S0KBB0"/>
<organism evidence="3 4">
    <name type="scientific">Gordonia iterans</name>
    <dbReference type="NCBI Taxonomy" id="1004901"/>
    <lineage>
        <taxon>Bacteria</taxon>
        <taxon>Bacillati</taxon>
        <taxon>Actinomycetota</taxon>
        <taxon>Actinomycetes</taxon>
        <taxon>Mycobacteriales</taxon>
        <taxon>Gordoniaceae</taxon>
        <taxon>Gordonia</taxon>
    </lineage>
</organism>
<evidence type="ECO:0000313" key="4">
    <source>
        <dbReference type="Proteomes" id="UP000239814"/>
    </source>
</evidence>
<keyword evidence="2" id="KW-0812">Transmembrane</keyword>
<name>A0A2S0KBB0_9ACTN</name>
<keyword evidence="2" id="KW-0472">Membrane</keyword>
<accession>A0A2S0KBB0</accession>
<evidence type="ECO:0000256" key="1">
    <source>
        <dbReference type="SAM" id="MobiDB-lite"/>
    </source>
</evidence>
<evidence type="ECO:0000313" key="3">
    <source>
        <dbReference type="EMBL" id="AVL98981.1"/>
    </source>
</evidence>
<protein>
    <recommendedName>
        <fullName evidence="5">MmpS family membrane protein</fullName>
    </recommendedName>
</protein>
<feature type="region of interest" description="Disordered" evidence="1">
    <location>
        <begin position="1"/>
        <end position="73"/>
    </location>
</feature>
<evidence type="ECO:0008006" key="5">
    <source>
        <dbReference type="Google" id="ProtNLM"/>
    </source>
</evidence>
<sequence length="234" mass="23423">MSDPRDDQRPATRRMEPLDPSAGSAHQPPTEGYPAPSPAPASGAYQDPGYRDPAPYAGTTGTGTQPAASPPPNRSRTVLLALIAGLALLVLVLAGYLVISGPGSSDSDDAAAGADSSTTAPSATTESTASSTTTSQTTSENTRPTAAPGAVTYQFTGNGSLIGVRYRDGSGEQVVAAAGSPWSVRVTLRPSASAEVTGIVVNGAVTCNILHGEELLASSTSRGGPLSCNATVPD</sequence>
<feature type="transmembrane region" description="Helical" evidence="2">
    <location>
        <begin position="78"/>
        <end position="99"/>
    </location>
</feature>
<proteinExistence type="predicted"/>
<gene>
    <name evidence="3" type="ORF">C6V83_00460</name>
</gene>
<dbReference type="RefSeq" id="WP_105940730.1">
    <property type="nucleotide sequence ID" value="NZ_CP027433.1"/>
</dbReference>
<dbReference type="Proteomes" id="UP000239814">
    <property type="component" value="Chromosome"/>
</dbReference>
<keyword evidence="4" id="KW-1185">Reference proteome</keyword>
<dbReference type="OrthoDB" id="4375718at2"/>
<feature type="compositionally biased region" description="Low complexity" evidence="1">
    <location>
        <begin position="53"/>
        <end position="67"/>
    </location>
</feature>
<dbReference type="EMBL" id="CP027433">
    <property type="protein sequence ID" value="AVL98981.1"/>
    <property type="molecule type" value="Genomic_DNA"/>
</dbReference>
<dbReference type="KEGG" id="git:C6V83_00460"/>
<feature type="region of interest" description="Disordered" evidence="1">
    <location>
        <begin position="104"/>
        <end position="149"/>
    </location>
</feature>
<feature type="compositionally biased region" description="Basic and acidic residues" evidence="1">
    <location>
        <begin position="1"/>
        <end position="17"/>
    </location>
</feature>
<dbReference type="Gene3D" id="2.60.40.2880">
    <property type="entry name" value="MmpS1-5, C-terminal soluble domain"/>
    <property type="match status" value="1"/>
</dbReference>
<keyword evidence="2" id="KW-1133">Transmembrane helix</keyword>
<reference evidence="3 4" key="1">
    <citation type="submission" date="2018-03" db="EMBL/GenBank/DDBJ databases">
        <title>Characteristics and genome of n-alkane degrading marine bacteria Gordonia iterans isolated from crude oil contaminated in Tae-an, South Korea.</title>
        <authorList>
            <person name="Lee S.-S."/>
            <person name="Kim H."/>
        </authorList>
    </citation>
    <scope>NUCLEOTIDE SEQUENCE [LARGE SCALE GENOMIC DNA]</scope>
    <source>
        <strain evidence="3 4">Co17</strain>
    </source>
</reference>